<dbReference type="Gene3D" id="3.60.15.10">
    <property type="entry name" value="Ribonuclease Z/Hydroxyacylglutathione hydrolase-like"/>
    <property type="match status" value="1"/>
</dbReference>
<dbReference type="InterPro" id="IPR036866">
    <property type="entry name" value="RibonucZ/Hydroxyglut_hydro"/>
</dbReference>
<dbReference type="SUPFAM" id="SSF56281">
    <property type="entry name" value="Metallo-hydrolase/oxidoreductase"/>
    <property type="match status" value="1"/>
</dbReference>
<dbReference type="GO" id="GO:0005737">
    <property type="term" value="C:cytoplasm"/>
    <property type="evidence" value="ECO:0007669"/>
    <property type="project" value="TreeGrafter"/>
</dbReference>
<dbReference type="PANTHER" id="PTHR15032:SF4">
    <property type="entry name" value="N-ACYL-PHOSPHATIDYLETHANOLAMINE-HYDROLYZING PHOSPHOLIPASE D"/>
    <property type="match status" value="1"/>
</dbReference>
<evidence type="ECO:0000313" key="2">
    <source>
        <dbReference type="EMBL" id="ESK38281.1"/>
    </source>
</evidence>
<keyword evidence="3" id="KW-1185">Reference proteome</keyword>
<dbReference type="HOGENOM" id="CLU_020884_1_1_6"/>
<dbReference type="PATRIC" id="fig|1392540.3.peg.1750"/>
<dbReference type="PANTHER" id="PTHR15032">
    <property type="entry name" value="N-ACYL-PHOSPHATIDYLETHANOLAMINE-HYDROLYZING PHOSPHOLIPASE D"/>
    <property type="match status" value="1"/>
</dbReference>
<evidence type="ECO:0000259" key="1">
    <source>
        <dbReference type="Pfam" id="PF12706"/>
    </source>
</evidence>
<dbReference type="InterPro" id="IPR024884">
    <property type="entry name" value="NAPE-PLD"/>
</dbReference>
<dbReference type="STRING" id="1392540.P256_01812"/>
<dbReference type="EMBL" id="AYER01000007">
    <property type="protein sequence ID" value="ESK38281.1"/>
    <property type="molecule type" value="Genomic_DNA"/>
</dbReference>
<protein>
    <recommendedName>
        <fullName evidence="1">Metallo-beta-lactamase domain-containing protein</fullName>
    </recommendedName>
</protein>
<name>V2TKL0_9GAMM</name>
<organism evidence="2 3">
    <name type="scientific">Acinetobacter nectaris CIP 110549</name>
    <dbReference type="NCBI Taxonomy" id="1392540"/>
    <lineage>
        <taxon>Bacteria</taxon>
        <taxon>Pseudomonadati</taxon>
        <taxon>Pseudomonadota</taxon>
        <taxon>Gammaproteobacteria</taxon>
        <taxon>Moraxellales</taxon>
        <taxon>Moraxellaceae</taxon>
        <taxon>Acinetobacter</taxon>
    </lineage>
</organism>
<dbReference type="GO" id="GO:0008270">
    <property type="term" value="F:zinc ion binding"/>
    <property type="evidence" value="ECO:0007669"/>
    <property type="project" value="InterPro"/>
</dbReference>
<sequence length="362" mass="42199">MRISYKNIKEEGMTKSKPLHYQLSTKNCWSHTLTKLDQQFDHSPHYHDGRFHNEHESEKKSGKYKLFKWLIGRDAKSWNIDIEREFNEILAQSINMQPIKSSTDPKQWKVWFVGHATALIKIGPYNFLTDPVWSEYAGPKSGTGPKRVCPAGIALENLPPIHGVLLSHNHYDHMDIATLEWLHEQFQMPIYTGLGNSYYLPKHFHVIELDWWQSAYLDDFEIIYTPAQHGSGRGLRDQNQALWGSFCLRKDGQYLYFAGDTGYSTHFKEIHTRYGAPRVALLPIGAYEPRALMKYMHMNPYDALKAHMDLQAQRSIAIHYRTFQLTDEDRNQPEEVLEHAIEHASKLMNPFYCIHEGKKLIV</sequence>
<dbReference type="InterPro" id="IPR001279">
    <property type="entry name" value="Metallo-B-lactamas"/>
</dbReference>
<comment type="caution">
    <text evidence="2">The sequence shown here is derived from an EMBL/GenBank/DDBJ whole genome shotgun (WGS) entry which is preliminary data.</text>
</comment>
<dbReference type="AlphaFoldDB" id="V2TKL0"/>
<reference evidence="2 3" key="1">
    <citation type="submission" date="2013-10" db="EMBL/GenBank/DDBJ databases">
        <title>The Genome Sequence of Acinetobacter nectaris CIP 110549.</title>
        <authorList>
            <consortium name="The Broad Institute Genomics Platform"/>
            <consortium name="The Broad Institute Genome Sequencing Center for Infectious Disease"/>
            <person name="Cerqueira G."/>
            <person name="Feldgarden M."/>
            <person name="Courvalin P."/>
            <person name="Grillot-Courvalin C."/>
            <person name="Clermont D."/>
            <person name="Rocha E."/>
            <person name="Yoon E.-J."/>
            <person name="Nemec A."/>
            <person name="Young S.K."/>
            <person name="Zeng Q."/>
            <person name="Gargeya S."/>
            <person name="Fitzgerald M."/>
            <person name="Abouelleil A."/>
            <person name="Alvarado L."/>
            <person name="Berlin A.M."/>
            <person name="Chapman S.B."/>
            <person name="Gainer-Dewar J."/>
            <person name="Goldberg J."/>
            <person name="Gnerre S."/>
            <person name="Griggs A."/>
            <person name="Gujja S."/>
            <person name="Hansen M."/>
            <person name="Howarth C."/>
            <person name="Imamovic A."/>
            <person name="Ireland A."/>
            <person name="Larimer J."/>
            <person name="McCowan C."/>
            <person name="Murphy C."/>
            <person name="Pearson M."/>
            <person name="Poon T.W."/>
            <person name="Priest M."/>
            <person name="Roberts A."/>
            <person name="Saif S."/>
            <person name="Shea T."/>
            <person name="Sykes S."/>
            <person name="Wortman J."/>
            <person name="Nusbaum C."/>
            <person name="Birren B."/>
        </authorList>
    </citation>
    <scope>NUCLEOTIDE SEQUENCE [LARGE SCALE GENOMIC DNA]</scope>
    <source>
        <strain evidence="2 3">CIP 110549</strain>
    </source>
</reference>
<feature type="domain" description="Metallo-beta-lactamase" evidence="1">
    <location>
        <begin position="126"/>
        <end position="320"/>
    </location>
</feature>
<gene>
    <name evidence="2" type="ORF">P256_01812</name>
</gene>
<dbReference type="PIRSF" id="PIRSF038896">
    <property type="entry name" value="NAPE-PLD"/>
    <property type="match status" value="1"/>
</dbReference>
<dbReference type="Pfam" id="PF12706">
    <property type="entry name" value="Lactamase_B_2"/>
    <property type="match status" value="1"/>
</dbReference>
<dbReference type="GO" id="GO:0070290">
    <property type="term" value="F:N-acylphosphatidylethanolamine-specific phospholipase D activity"/>
    <property type="evidence" value="ECO:0007669"/>
    <property type="project" value="InterPro"/>
</dbReference>
<dbReference type="eggNOG" id="COG2220">
    <property type="taxonomic scope" value="Bacteria"/>
</dbReference>
<dbReference type="Proteomes" id="UP000023785">
    <property type="component" value="Unassembled WGS sequence"/>
</dbReference>
<evidence type="ECO:0000313" key="3">
    <source>
        <dbReference type="Proteomes" id="UP000023785"/>
    </source>
</evidence>
<accession>V2TKL0</accession>
<proteinExistence type="predicted"/>